<evidence type="ECO:0008006" key="2">
    <source>
        <dbReference type="Google" id="ProtNLM"/>
    </source>
</evidence>
<dbReference type="SUPFAM" id="SSF51621">
    <property type="entry name" value="Phosphoenolpyruvate/pyruvate domain"/>
    <property type="match status" value="1"/>
</dbReference>
<dbReference type="GO" id="GO:0003824">
    <property type="term" value="F:catalytic activity"/>
    <property type="evidence" value="ECO:0007669"/>
    <property type="project" value="InterPro"/>
</dbReference>
<organism evidence="1">
    <name type="scientific">marine sediment metagenome</name>
    <dbReference type="NCBI Taxonomy" id="412755"/>
    <lineage>
        <taxon>unclassified sequences</taxon>
        <taxon>metagenomes</taxon>
        <taxon>ecological metagenomes</taxon>
    </lineage>
</organism>
<dbReference type="Gene3D" id="3.20.20.60">
    <property type="entry name" value="Phosphoenolpyruvate-binding domains"/>
    <property type="match status" value="1"/>
</dbReference>
<reference evidence="1" key="1">
    <citation type="journal article" date="2015" name="Nature">
        <title>Complex archaea that bridge the gap between prokaryotes and eukaryotes.</title>
        <authorList>
            <person name="Spang A."/>
            <person name="Saw J.H."/>
            <person name="Jorgensen S.L."/>
            <person name="Zaremba-Niedzwiedzka K."/>
            <person name="Martijn J."/>
            <person name="Lind A.E."/>
            <person name="van Eijk R."/>
            <person name="Schleper C."/>
            <person name="Guy L."/>
            <person name="Ettema T.J."/>
        </authorList>
    </citation>
    <scope>NUCLEOTIDE SEQUENCE</scope>
</reference>
<dbReference type="AlphaFoldDB" id="A0A0F9P1M4"/>
<dbReference type="InterPro" id="IPR040442">
    <property type="entry name" value="Pyrv_kinase-like_dom_sf"/>
</dbReference>
<name>A0A0F9P1M4_9ZZZZ</name>
<dbReference type="EMBL" id="LAZR01002923">
    <property type="protein sequence ID" value="KKN23954.1"/>
    <property type="molecule type" value="Genomic_DNA"/>
</dbReference>
<proteinExistence type="predicted"/>
<sequence>VLARGVDSVMLPMFQGRDDLAKFLDLLADRAEAVPLVETAAALAAVPLICESLPLTRLHIGLNDLHLDMKLDFMFQPLADGTLEDAAEALRAHSVRFGIGGIARAGEGIVSPEYLLGEHVRLGSDAAILSRTLHRGAPDLQSLKSEMDFPAVLGALQAIYANFCTADAAMLERNRVETANRIQDVVTLIRNKRNG</sequence>
<protein>
    <recommendedName>
        <fullName evidence="2">HpcH/HpaI aldolase/citrate lyase domain-containing protein</fullName>
    </recommendedName>
</protein>
<dbReference type="InterPro" id="IPR015813">
    <property type="entry name" value="Pyrv/PenolPyrv_kinase-like_dom"/>
</dbReference>
<feature type="non-terminal residue" evidence="1">
    <location>
        <position position="1"/>
    </location>
</feature>
<comment type="caution">
    <text evidence="1">The sequence shown here is derived from an EMBL/GenBank/DDBJ whole genome shotgun (WGS) entry which is preliminary data.</text>
</comment>
<accession>A0A0F9P1M4</accession>
<gene>
    <name evidence="1" type="ORF">LCGC14_0899690</name>
</gene>
<evidence type="ECO:0000313" key="1">
    <source>
        <dbReference type="EMBL" id="KKN23954.1"/>
    </source>
</evidence>